<proteinExistence type="predicted"/>
<dbReference type="EMBL" id="AHNQ02000038">
    <property type="protein sequence ID" value="EKO23660.1"/>
    <property type="molecule type" value="Genomic_DNA"/>
</dbReference>
<gene>
    <name evidence="1" type="ORF">LEP1GSC104_3929</name>
</gene>
<dbReference type="NCBIfam" id="TIGR04389">
    <property type="entry name" value="Lepto_lipo_1"/>
    <property type="match status" value="1"/>
</dbReference>
<dbReference type="PROSITE" id="PS51257">
    <property type="entry name" value="PROKAR_LIPOPROTEIN"/>
    <property type="match status" value="1"/>
</dbReference>
<dbReference type="RefSeq" id="WP_002121220.1">
    <property type="nucleotide sequence ID" value="NZ_AHNQ02000038.1"/>
</dbReference>
<reference evidence="1 2" key="1">
    <citation type="submission" date="2012-09" db="EMBL/GenBank/DDBJ databases">
        <authorList>
            <person name="Harkins D.M."/>
            <person name="Durkin A.S."/>
            <person name="Brinkac L.M."/>
            <person name="Selengut J.D."/>
            <person name="Sanka R."/>
            <person name="DePew J."/>
            <person name="Purushe J."/>
            <person name="Chanthongthip A."/>
            <person name="Lattana O."/>
            <person name="Phetsouvanh R."/>
            <person name="Newton P.N."/>
            <person name="Vinetz J.M."/>
            <person name="Sutton G.G."/>
            <person name="Nelson W.C."/>
            <person name="Fouts D.E."/>
        </authorList>
    </citation>
    <scope>NUCLEOTIDE SEQUENCE [LARGE SCALE GENOMIC DNA]</scope>
    <source>
        <strain evidence="1 2">UI 12621</strain>
    </source>
</reference>
<protein>
    <submittedName>
        <fullName evidence="1">Putative lipoprotein</fullName>
    </submittedName>
</protein>
<organism evidence="1 2">
    <name type="scientific">Leptospira interrogans str. UI 12621</name>
    <dbReference type="NCBI Taxonomy" id="1049937"/>
    <lineage>
        <taxon>Bacteria</taxon>
        <taxon>Pseudomonadati</taxon>
        <taxon>Spirochaetota</taxon>
        <taxon>Spirochaetia</taxon>
        <taxon>Leptospirales</taxon>
        <taxon>Leptospiraceae</taxon>
        <taxon>Leptospira</taxon>
    </lineage>
</organism>
<accession>A0A0F6H611</accession>
<keyword evidence="1" id="KW-0449">Lipoprotein</keyword>
<comment type="caution">
    <text evidence="1">The sequence shown here is derived from an EMBL/GenBank/DDBJ whole genome shotgun (WGS) entry which is preliminary data.</text>
</comment>
<name>A0A0F6H611_LEPIR</name>
<dbReference type="Proteomes" id="UP000006324">
    <property type="component" value="Unassembled WGS sequence"/>
</dbReference>
<evidence type="ECO:0000313" key="1">
    <source>
        <dbReference type="EMBL" id="EKO23660.1"/>
    </source>
</evidence>
<dbReference type="InterPro" id="IPR030886">
    <property type="entry name" value="Lepto_lipo"/>
</dbReference>
<sequence length="202" mass="22465">MKKIKIVAAIALFLISLTGCKKSQEELAKELEDQKKQAIINSADSVYQLGGNGVALLVDRENLRNLHDACFEFLPKKGRGTIRFYKHPKIYQMQIQSINELEYDLIFQGKKAKLILKLEGEFPVKLGSMETLSAIISLRIEGDSQTYENLGTLDLIYGGAGIAKARHGRFKTLEECEAQNALDEEANKTIREQDGACEGPGC</sequence>
<dbReference type="AlphaFoldDB" id="A0A0F6H611"/>
<evidence type="ECO:0000313" key="2">
    <source>
        <dbReference type="Proteomes" id="UP000006324"/>
    </source>
</evidence>